<feature type="domain" description="C2H2-type" evidence="3">
    <location>
        <begin position="6"/>
        <end position="36"/>
    </location>
</feature>
<dbReference type="PANTHER" id="PTHR31912:SF34">
    <property type="entry name" value="NOTOCHORD-RELATED PROTEIN"/>
    <property type="match status" value="1"/>
</dbReference>
<dbReference type="GO" id="GO:0008270">
    <property type="term" value="F:zinc ion binding"/>
    <property type="evidence" value="ECO:0007669"/>
    <property type="project" value="UniProtKB-KW"/>
</dbReference>
<evidence type="ECO:0000313" key="6">
    <source>
        <dbReference type="Proteomes" id="UP000663855"/>
    </source>
</evidence>
<dbReference type="Proteomes" id="UP000663855">
    <property type="component" value="Unassembled WGS sequence"/>
</dbReference>
<comment type="caution">
    <text evidence="4">The sequence shown here is derived from an EMBL/GenBank/DDBJ whole genome shotgun (WGS) entry which is preliminary data.</text>
</comment>
<protein>
    <recommendedName>
        <fullName evidence="3">C2H2-type domain-containing protein</fullName>
    </recommendedName>
</protein>
<keyword evidence="1" id="KW-0479">Metal-binding</keyword>
<gene>
    <name evidence="5" type="ORF">BYL167_LOCUS4891</name>
    <name evidence="4" type="ORF">CJN711_LOCUS7411</name>
</gene>
<evidence type="ECO:0000259" key="3">
    <source>
        <dbReference type="PROSITE" id="PS50157"/>
    </source>
</evidence>
<dbReference type="SMART" id="SM00355">
    <property type="entry name" value="ZnF_C2H2"/>
    <property type="match status" value="2"/>
</dbReference>
<dbReference type="InterPro" id="IPR013087">
    <property type="entry name" value="Znf_C2H2_type"/>
</dbReference>
<dbReference type="EMBL" id="CAJOBH010001076">
    <property type="protein sequence ID" value="CAF3834280.1"/>
    <property type="molecule type" value="Genomic_DNA"/>
</dbReference>
<evidence type="ECO:0000313" key="4">
    <source>
        <dbReference type="EMBL" id="CAF1106417.1"/>
    </source>
</evidence>
<evidence type="ECO:0000256" key="2">
    <source>
        <dbReference type="SAM" id="MobiDB-lite"/>
    </source>
</evidence>
<dbReference type="AlphaFoldDB" id="A0A814PGY1"/>
<reference evidence="4" key="1">
    <citation type="submission" date="2021-02" db="EMBL/GenBank/DDBJ databases">
        <authorList>
            <person name="Nowell W R."/>
        </authorList>
    </citation>
    <scope>NUCLEOTIDE SEQUENCE</scope>
</reference>
<accession>A0A814PGY1</accession>
<keyword evidence="1" id="KW-0862">Zinc</keyword>
<evidence type="ECO:0000256" key="1">
    <source>
        <dbReference type="PROSITE-ProRule" id="PRU00042"/>
    </source>
</evidence>
<keyword evidence="1" id="KW-0863">Zinc-finger</keyword>
<name>A0A814PGY1_9BILA</name>
<dbReference type="EMBL" id="CAJNOV010002537">
    <property type="protein sequence ID" value="CAF1106417.1"/>
    <property type="molecule type" value="Genomic_DNA"/>
</dbReference>
<sequence length="853" mass="99048">MSAQIYQCKFCNNNRSFQEFRDYFRHITLYHAGERNFRLTCDISSSCGITYKTFASYKMHVHRRHYSLLNSSSNQQQVNDVQDSDPLSAHTNSSTVIDPTTTNDSNADVIYVDDDNDTDDFGEPWVDLPINNTPQDKPIDLLKIQQQYTRFLLELREYHILPQSIIQSITTHILSLLDNIMELLEDQAKKSDQSSARTKSISINDMTSIVKTIKQSITISTRNEYQFLESCKNFFNYSPPIENILSLNEKKKEYSYYISIKESLRKILEKEDIMELLVENIRNQYGLTNADADLMFSCRDGIGGRKIRKNSFMIQLYVDGIGVTNPIGPKKDKHKLTIVYFMLEDIPDVFRSMLQCINLAAICHTRYLSCEEKLKQFYDPIVKDLNDLQHNGLSINTFNSQLSFSFSTVAADNLAVHEIAGFQQNFSSGYFCRRCLVTYENRLIPLIDVHFIQRTSELHNTHLQLIKNQPQIKSCCGVVGPSPLDHLLNFDPTNSFPGDVMHDFLEGTCPMLVMAMLKEAASIRLITFHGIETRTAQFIYGEFDKSNKPPPVLVKNLNNDRINGSASQKYCLFRLFPIIFSDLVEHLSSFKIYLVLRELLDMVLAYPLRKSWLPFMETLSINFQSMILEYLPDKATPKVHFASEYAKIVEQFGPPVRYWCMRYEGAHLYFKRIALRSGNFKNIPKTLAQRQQLRQCLLLSQDHFLKRYEQASGVKRIKMNEIESKIKSLFIKKFEQSINQFDESLLQCSQLIQNHIIYKQNAVYVYDLEHAEEIPKFIQLVYILKLNEQWIFIVNFLNTDGFVSKLWSYQVSSHDCFGIILPNDLKYFHKGLDLYQVNNLHFVNLSSRLTKAN</sequence>
<feature type="region of interest" description="Disordered" evidence="2">
    <location>
        <begin position="72"/>
        <end position="102"/>
    </location>
</feature>
<feature type="compositionally biased region" description="Low complexity" evidence="2">
    <location>
        <begin position="72"/>
        <end position="85"/>
    </location>
</feature>
<proteinExistence type="predicted"/>
<evidence type="ECO:0000313" key="5">
    <source>
        <dbReference type="EMBL" id="CAF3834280.1"/>
    </source>
</evidence>
<dbReference type="PROSITE" id="PS50157">
    <property type="entry name" value="ZINC_FINGER_C2H2_2"/>
    <property type="match status" value="1"/>
</dbReference>
<dbReference type="Proteomes" id="UP000681967">
    <property type="component" value="Unassembled WGS sequence"/>
</dbReference>
<feature type="compositionally biased region" description="Polar residues" evidence="2">
    <location>
        <begin position="89"/>
        <end position="102"/>
    </location>
</feature>
<organism evidence="4 6">
    <name type="scientific">Rotaria magnacalcarata</name>
    <dbReference type="NCBI Taxonomy" id="392030"/>
    <lineage>
        <taxon>Eukaryota</taxon>
        <taxon>Metazoa</taxon>
        <taxon>Spiralia</taxon>
        <taxon>Gnathifera</taxon>
        <taxon>Rotifera</taxon>
        <taxon>Eurotatoria</taxon>
        <taxon>Bdelloidea</taxon>
        <taxon>Philodinida</taxon>
        <taxon>Philodinidae</taxon>
        <taxon>Rotaria</taxon>
    </lineage>
</organism>
<dbReference type="PANTHER" id="PTHR31912">
    <property type="entry name" value="IP13529P"/>
    <property type="match status" value="1"/>
</dbReference>